<dbReference type="AlphaFoldDB" id="A0A1G2KAE7"/>
<dbReference type="InterPro" id="IPR054467">
    <property type="entry name" value="YkoP-like_dom"/>
</dbReference>
<gene>
    <name evidence="2" type="ORF">A2847_02360</name>
</gene>
<dbReference type="Pfam" id="PF22790">
    <property type="entry name" value="YkoP"/>
    <property type="match status" value="1"/>
</dbReference>
<evidence type="ECO:0000259" key="1">
    <source>
        <dbReference type="Pfam" id="PF22790"/>
    </source>
</evidence>
<dbReference type="EMBL" id="MHQD01000018">
    <property type="protein sequence ID" value="OGZ96183.1"/>
    <property type="molecule type" value="Genomic_DNA"/>
</dbReference>
<comment type="caution">
    <text evidence="2">The sequence shown here is derived from an EMBL/GenBank/DDBJ whole genome shotgun (WGS) entry which is preliminary data.</text>
</comment>
<evidence type="ECO:0000313" key="3">
    <source>
        <dbReference type="Proteomes" id="UP000178574"/>
    </source>
</evidence>
<sequence length="188" mass="21698">MLSKLIDCVFRAYDWLFIRYYGLWRNDAKAENAILFHLIRYSGKEIALPDGTKIAPGDELIAIHVNRAYTELLQARACGRAHAGIQLRDDFRDSLRALAKRMHSFPKYRNVRALTGETILGAEAKHFGFITVQLEGFHERLARRNARVLISQTRNAGNIQGSTISLRSRRVSKIWMSREQLLRKYLKP</sequence>
<reference evidence="2 3" key="1">
    <citation type="journal article" date="2016" name="Nat. Commun.">
        <title>Thousands of microbial genomes shed light on interconnected biogeochemical processes in an aquifer system.</title>
        <authorList>
            <person name="Anantharaman K."/>
            <person name="Brown C.T."/>
            <person name="Hug L.A."/>
            <person name="Sharon I."/>
            <person name="Castelle C.J."/>
            <person name="Probst A.J."/>
            <person name="Thomas B.C."/>
            <person name="Singh A."/>
            <person name="Wilkins M.J."/>
            <person name="Karaoz U."/>
            <person name="Brodie E.L."/>
            <person name="Williams K.H."/>
            <person name="Hubbard S.S."/>
            <person name="Banfield J.F."/>
        </authorList>
    </citation>
    <scope>NUCLEOTIDE SEQUENCE [LARGE SCALE GENOMIC DNA]</scope>
</reference>
<dbReference type="Proteomes" id="UP000178574">
    <property type="component" value="Unassembled WGS sequence"/>
</dbReference>
<proteinExistence type="predicted"/>
<protein>
    <recommendedName>
        <fullName evidence="1">YkoP-like domain-containing protein</fullName>
    </recommendedName>
</protein>
<accession>A0A1G2KAE7</accession>
<name>A0A1G2KAE7_9BACT</name>
<organism evidence="2 3">
    <name type="scientific">Candidatus Sungbacteria bacterium RIFCSPHIGHO2_01_FULL_50_25</name>
    <dbReference type="NCBI Taxonomy" id="1802265"/>
    <lineage>
        <taxon>Bacteria</taxon>
        <taxon>Candidatus Sungiibacteriota</taxon>
    </lineage>
</organism>
<feature type="domain" description="YkoP-like" evidence="1">
    <location>
        <begin position="9"/>
        <end position="185"/>
    </location>
</feature>
<evidence type="ECO:0000313" key="2">
    <source>
        <dbReference type="EMBL" id="OGZ96183.1"/>
    </source>
</evidence>